<feature type="repeat" description="WD" evidence="4">
    <location>
        <begin position="206"/>
        <end position="239"/>
    </location>
</feature>
<dbReference type="Pfam" id="PF00400">
    <property type="entry name" value="WD40"/>
    <property type="match status" value="5"/>
</dbReference>
<dbReference type="PRINTS" id="PR00320">
    <property type="entry name" value="GPROTEINBRPT"/>
</dbReference>
<dbReference type="Gene3D" id="2.130.10.10">
    <property type="entry name" value="YVTN repeat-like/Quinoprotein amine dehydrogenase"/>
    <property type="match status" value="3"/>
</dbReference>
<dbReference type="GO" id="GO:0043161">
    <property type="term" value="P:proteasome-mediated ubiquitin-dependent protein catabolic process"/>
    <property type="evidence" value="ECO:0007669"/>
    <property type="project" value="TreeGrafter"/>
</dbReference>
<evidence type="ECO:0000256" key="2">
    <source>
        <dbReference type="ARBA" id="ARBA00022737"/>
    </source>
</evidence>
<keyword evidence="6" id="KW-1185">Reference proteome</keyword>
<dbReference type="AlphaFoldDB" id="A0AAD8JQ49"/>
<name>A0AAD8JQ49_TARER</name>
<dbReference type="SMART" id="SM00320">
    <property type="entry name" value="WD40"/>
    <property type="match status" value="7"/>
</dbReference>
<dbReference type="Proteomes" id="UP001229421">
    <property type="component" value="Unassembled WGS sequence"/>
</dbReference>
<proteinExistence type="inferred from homology"/>
<comment type="similarity">
    <text evidence="3">Belongs to the WD repeat LEC14B family.</text>
</comment>
<organism evidence="5 6">
    <name type="scientific">Tagetes erecta</name>
    <name type="common">African marigold</name>
    <dbReference type="NCBI Taxonomy" id="13708"/>
    <lineage>
        <taxon>Eukaryota</taxon>
        <taxon>Viridiplantae</taxon>
        <taxon>Streptophyta</taxon>
        <taxon>Embryophyta</taxon>
        <taxon>Tracheophyta</taxon>
        <taxon>Spermatophyta</taxon>
        <taxon>Magnoliopsida</taxon>
        <taxon>eudicotyledons</taxon>
        <taxon>Gunneridae</taxon>
        <taxon>Pentapetalae</taxon>
        <taxon>asterids</taxon>
        <taxon>campanulids</taxon>
        <taxon>Asterales</taxon>
        <taxon>Asteraceae</taxon>
        <taxon>Asteroideae</taxon>
        <taxon>Heliantheae alliance</taxon>
        <taxon>Tageteae</taxon>
        <taxon>Tagetes</taxon>
    </lineage>
</organism>
<dbReference type="PROSITE" id="PS50294">
    <property type="entry name" value="WD_REPEATS_REGION"/>
    <property type="match status" value="3"/>
</dbReference>
<feature type="repeat" description="WD" evidence="4">
    <location>
        <begin position="295"/>
        <end position="336"/>
    </location>
</feature>
<evidence type="ECO:0000256" key="3">
    <source>
        <dbReference type="ARBA" id="ARBA00061298"/>
    </source>
</evidence>
<dbReference type="GO" id="GO:0080008">
    <property type="term" value="C:Cul4-RING E3 ubiquitin ligase complex"/>
    <property type="evidence" value="ECO:0007669"/>
    <property type="project" value="TreeGrafter"/>
</dbReference>
<gene>
    <name evidence="5" type="ORF">QVD17_40638</name>
</gene>
<keyword evidence="1 4" id="KW-0853">WD repeat</keyword>
<keyword evidence="2" id="KW-0677">Repeat</keyword>
<dbReference type="PANTHER" id="PTHR19847:SF7">
    <property type="entry name" value="DDB1- AND CUL4-ASSOCIATED FACTOR 11"/>
    <property type="match status" value="1"/>
</dbReference>
<evidence type="ECO:0000313" key="5">
    <source>
        <dbReference type="EMBL" id="KAK1408665.1"/>
    </source>
</evidence>
<dbReference type="InterPro" id="IPR036322">
    <property type="entry name" value="WD40_repeat_dom_sf"/>
</dbReference>
<dbReference type="InterPro" id="IPR001680">
    <property type="entry name" value="WD40_rpt"/>
</dbReference>
<dbReference type="PROSITE" id="PS50082">
    <property type="entry name" value="WD_REPEATS_2"/>
    <property type="match status" value="4"/>
</dbReference>
<dbReference type="SUPFAM" id="SSF50978">
    <property type="entry name" value="WD40 repeat-like"/>
    <property type="match status" value="1"/>
</dbReference>
<evidence type="ECO:0000256" key="1">
    <source>
        <dbReference type="ARBA" id="ARBA00022574"/>
    </source>
</evidence>
<reference evidence="5" key="1">
    <citation type="journal article" date="2023" name="bioRxiv">
        <title>Improved chromosome-level genome assembly for marigold (Tagetes erecta).</title>
        <authorList>
            <person name="Jiang F."/>
            <person name="Yuan L."/>
            <person name="Wang S."/>
            <person name="Wang H."/>
            <person name="Xu D."/>
            <person name="Wang A."/>
            <person name="Fan W."/>
        </authorList>
    </citation>
    <scope>NUCLEOTIDE SEQUENCE</scope>
    <source>
        <strain evidence="5">WSJ</strain>
        <tissue evidence="5">Leaf</tissue>
    </source>
</reference>
<dbReference type="FunFam" id="2.130.10.10:FF:000492">
    <property type="entry name" value="LEC14B homolog isoform X2"/>
    <property type="match status" value="1"/>
</dbReference>
<accession>A0AAD8JQ49</accession>
<feature type="repeat" description="WD" evidence="4">
    <location>
        <begin position="419"/>
        <end position="453"/>
    </location>
</feature>
<dbReference type="EMBL" id="JAUHHV010000011">
    <property type="protein sequence ID" value="KAK1408665.1"/>
    <property type="molecule type" value="Genomic_DNA"/>
</dbReference>
<dbReference type="FunFam" id="2.130.10.10:FF:000557">
    <property type="entry name" value="WD repeat protein"/>
    <property type="match status" value="1"/>
</dbReference>
<dbReference type="PANTHER" id="PTHR19847">
    <property type="entry name" value="DDB1- AND CUL4-ASSOCIATED FACTOR 11"/>
    <property type="match status" value="1"/>
</dbReference>
<dbReference type="InterPro" id="IPR015943">
    <property type="entry name" value="WD40/YVTN_repeat-like_dom_sf"/>
</dbReference>
<dbReference type="InterPro" id="IPR020472">
    <property type="entry name" value="WD40_PAC1"/>
</dbReference>
<feature type="repeat" description="WD" evidence="4">
    <location>
        <begin position="248"/>
        <end position="281"/>
    </location>
</feature>
<protein>
    <recommendedName>
        <fullName evidence="7">LEC14B homolog</fullName>
    </recommendedName>
</protein>
<sequence>MSRSRRSIRHCVLDGGGVIGGSAASGEGLPEIAVQTKLRSQPHKLLTRVFPGKSEKLPISPVRMLAGREANHSARTKFTSSDRCHLSSRYLPVNGPSVIDRMDSCAYVSQFSADGTLFVAGFQDSDIKIYSVDNEWKVKKNIRARSLRWTITDTSLSPDQRFLVYSSMSPIVHIVNTGSSMTESIANVTEVHEGLDFSGHDDDEYHDDYAFGIFSVKFSTDGRELVAASSDDSIYVYDLIANTLNVRIPAHRSDVNTVCFADEAGHILYSGSDDHLCKVWDRRCLGTRGKECGVLTGHLEGITFIDSHGDGKYLISNGKDQAIKLWDIRKMSSNTRGFALPRRVEWDYRWMEYPSHLRNQKHPNDQSLATYRGHRVLRTLIRCYFSPSYSTGQKYIYTGSADAHIYIYDLLTGDLVAKLKFHDQIVRDCSWHPFKPMLGSSSWDGVIANWEVS</sequence>
<comment type="caution">
    <text evidence="5">The sequence shown here is derived from an EMBL/GenBank/DDBJ whole genome shotgun (WGS) entry which is preliminary data.</text>
</comment>
<evidence type="ECO:0000256" key="4">
    <source>
        <dbReference type="PROSITE-ProRule" id="PRU00221"/>
    </source>
</evidence>
<dbReference type="InterPro" id="IPR051859">
    <property type="entry name" value="DCAF"/>
</dbReference>
<evidence type="ECO:0000313" key="6">
    <source>
        <dbReference type="Proteomes" id="UP001229421"/>
    </source>
</evidence>
<evidence type="ECO:0008006" key="7">
    <source>
        <dbReference type="Google" id="ProtNLM"/>
    </source>
</evidence>